<evidence type="ECO:0000259" key="1">
    <source>
        <dbReference type="Pfam" id="PF11178"/>
    </source>
</evidence>
<dbReference type="OrthoDB" id="386004at2"/>
<dbReference type="RefSeq" id="WP_122225389.1">
    <property type="nucleotide sequence ID" value="NZ_MPBG01000002.1"/>
</dbReference>
<dbReference type="EMBL" id="MPBG01000002">
    <property type="protein sequence ID" value="RMI88996.1"/>
    <property type="molecule type" value="Genomic_DNA"/>
</dbReference>
<sequence>MANYIKETKGRFGERVIIEYDEYAGTIVKKIYYKKSFFPLIDGTIDYIEEYDKETGQILRQIYYKKSFFPRSEATINYILEYDKDTDVAVKKIFYQSDGKTINVIYEGHKYTGFTVKETKYRTNGTIEYINEYDIDTKKLVKKTGYLFDGKTIHVIIEHDKVIGSPVKMTKYLSDGKTIIYEFELFRFFIQLLILKLLFKTKKLIDNFISFQTKEILFSFKKSV</sequence>
<keyword evidence="3" id="KW-1185">Reference proteome</keyword>
<protein>
    <recommendedName>
        <fullName evidence="1">DUF2963 domain-containing protein</fullName>
    </recommendedName>
</protein>
<name>A0A421NY92_9MOLU</name>
<dbReference type="Proteomes" id="UP000283896">
    <property type="component" value="Unassembled WGS sequence"/>
</dbReference>
<evidence type="ECO:0000313" key="3">
    <source>
        <dbReference type="Proteomes" id="UP000283896"/>
    </source>
</evidence>
<evidence type="ECO:0000313" key="2">
    <source>
        <dbReference type="EMBL" id="RMI88996.1"/>
    </source>
</evidence>
<accession>A0A421NY92</accession>
<proteinExistence type="predicted"/>
<organism evidence="2 3">
    <name type="scientific">Candidatus Phytoplasma solani</name>
    <dbReference type="NCBI Taxonomy" id="69896"/>
    <lineage>
        <taxon>Bacteria</taxon>
        <taxon>Bacillati</taxon>
        <taxon>Mycoplasmatota</taxon>
        <taxon>Mollicutes</taxon>
        <taxon>Acholeplasmatales</taxon>
        <taxon>Acholeplasmataceae</taxon>
        <taxon>Candidatus Phytoplasma</taxon>
        <taxon>16SrXII (Stolbur group)</taxon>
    </lineage>
</organism>
<dbReference type="Pfam" id="PF11178">
    <property type="entry name" value="DUF2963"/>
    <property type="match status" value="3"/>
</dbReference>
<feature type="domain" description="DUF2963" evidence="1">
    <location>
        <begin position="121"/>
        <end position="170"/>
    </location>
</feature>
<feature type="domain" description="DUF2963" evidence="1">
    <location>
        <begin position="42"/>
        <end position="66"/>
    </location>
</feature>
<comment type="caution">
    <text evidence="2">The sequence shown here is derived from an EMBL/GenBank/DDBJ whole genome shotgun (WGS) entry which is preliminary data.</text>
</comment>
<gene>
    <name evidence="2" type="ORF">PSSA1_v1c2040</name>
</gene>
<feature type="domain" description="DUF2963" evidence="1">
    <location>
        <begin position="74"/>
        <end position="120"/>
    </location>
</feature>
<reference evidence="3" key="1">
    <citation type="submission" date="2016-11" db="EMBL/GenBank/DDBJ databases">
        <title>Genome sequence of Candidatus Phytoplasma solani strain SA-1.</title>
        <authorList>
            <person name="Haryono M."/>
            <person name="Samarzija I."/>
            <person name="Seruga Music M."/>
            <person name="Hogenhout S."/>
            <person name="Kuo C.-H."/>
        </authorList>
    </citation>
    <scope>NUCLEOTIDE SEQUENCE [LARGE SCALE GENOMIC DNA]</scope>
    <source>
        <strain evidence="3">SA-1</strain>
    </source>
</reference>
<dbReference type="AlphaFoldDB" id="A0A421NY92"/>
<dbReference type="InterPro" id="IPR021348">
    <property type="entry name" value="DUF2963"/>
</dbReference>